<feature type="modified residue" description="4-aspartylphosphate" evidence="2">
    <location>
        <position position="59"/>
    </location>
</feature>
<evidence type="ECO:0000256" key="2">
    <source>
        <dbReference type="PROSITE-ProRule" id="PRU00169"/>
    </source>
</evidence>
<dbReference type="PANTHER" id="PTHR44591:SF3">
    <property type="entry name" value="RESPONSE REGULATORY DOMAIN-CONTAINING PROTEIN"/>
    <property type="match status" value="1"/>
</dbReference>
<protein>
    <submittedName>
        <fullName evidence="4">Response regulator receiver protein</fullName>
    </submittedName>
</protein>
<dbReference type="InterPro" id="IPR011006">
    <property type="entry name" value="CheY-like_superfamily"/>
</dbReference>
<proteinExistence type="predicted"/>
<keyword evidence="1 2" id="KW-0597">Phosphoprotein</keyword>
<sequence length="128" mass="14338">MSDTVSSRPKVLVIDDEKAISKMLAMALSRKGYDVDTAENGEQGVKKLHMADYDLVITDMRMGKMTGDDVLLEVRQLKGARLPVIAMSGTPWLMENSRFDAVLAKPYQLKDLFDLIRKFIPPVALHTN</sequence>
<dbReference type="GO" id="GO:0000160">
    <property type="term" value="P:phosphorelay signal transduction system"/>
    <property type="evidence" value="ECO:0007669"/>
    <property type="project" value="InterPro"/>
</dbReference>
<reference evidence="4 5" key="1">
    <citation type="journal article" date="2013" name="Genome Announc.">
        <title>Draft Genome Sequence of Desulfotignum phosphitoxidans DSM 13687 Strain FiPS-3.</title>
        <authorList>
            <person name="Poehlein A."/>
            <person name="Daniel R."/>
            <person name="Simeonova D.D."/>
        </authorList>
    </citation>
    <scope>NUCLEOTIDE SEQUENCE [LARGE SCALE GENOMIC DNA]</scope>
    <source>
        <strain evidence="4 5">DSM 13687</strain>
    </source>
</reference>
<feature type="domain" description="Response regulatory" evidence="3">
    <location>
        <begin position="10"/>
        <end position="120"/>
    </location>
</feature>
<dbReference type="InterPro" id="IPR001789">
    <property type="entry name" value="Sig_transdc_resp-reg_receiver"/>
</dbReference>
<dbReference type="CDD" id="cd17546">
    <property type="entry name" value="REC_hyHK_CKI1_RcsC-like"/>
    <property type="match status" value="1"/>
</dbReference>
<gene>
    <name evidence="4" type="ORF">Dpo_1c00380</name>
</gene>
<evidence type="ECO:0000256" key="1">
    <source>
        <dbReference type="ARBA" id="ARBA00022553"/>
    </source>
</evidence>
<dbReference type="PROSITE" id="PS50110">
    <property type="entry name" value="RESPONSE_REGULATORY"/>
    <property type="match status" value="1"/>
</dbReference>
<dbReference type="AlphaFoldDB" id="S0G0J5"/>
<dbReference type="InterPro" id="IPR050595">
    <property type="entry name" value="Bact_response_regulator"/>
</dbReference>
<dbReference type="EMBL" id="APJX01000001">
    <property type="protein sequence ID" value="EMS80908.1"/>
    <property type="molecule type" value="Genomic_DNA"/>
</dbReference>
<dbReference type="Proteomes" id="UP000014216">
    <property type="component" value="Unassembled WGS sequence"/>
</dbReference>
<dbReference type="Pfam" id="PF00072">
    <property type="entry name" value="Response_reg"/>
    <property type="match status" value="1"/>
</dbReference>
<dbReference type="SMART" id="SM00448">
    <property type="entry name" value="REC"/>
    <property type="match status" value="1"/>
</dbReference>
<dbReference type="OrthoDB" id="9808843at2"/>
<dbReference type="PANTHER" id="PTHR44591">
    <property type="entry name" value="STRESS RESPONSE REGULATOR PROTEIN 1"/>
    <property type="match status" value="1"/>
</dbReference>
<evidence type="ECO:0000313" key="4">
    <source>
        <dbReference type="EMBL" id="EMS80908.1"/>
    </source>
</evidence>
<dbReference type="RefSeq" id="WP_006963463.1">
    <property type="nucleotide sequence ID" value="NZ_APJX01000001.1"/>
</dbReference>
<evidence type="ECO:0000313" key="5">
    <source>
        <dbReference type="Proteomes" id="UP000014216"/>
    </source>
</evidence>
<organism evidence="4 5">
    <name type="scientific">Desulfotignum phosphitoxidans DSM 13687</name>
    <dbReference type="NCBI Taxonomy" id="1286635"/>
    <lineage>
        <taxon>Bacteria</taxon>
        <taxon>Pseudomonadati</taxon>
        <taxon>Thermodesulfobacteriota</taxon>
        <taxon>Desulfobacteria</taxon>
        <taxon>Desulfobacterales</taxon>
        <taxon>Desulfobacteraceae</taxon>
        <taxon>Desulfotignum</taxon>
    </lineage>
</organism>
<dbReference type="SUPFAM" id="SSF52172">
    <property type="entry name" value="CheY-like"/>
    <property type="match status" value="1"/>
</dbReference>
<comment type="caution">
    <text evidence="4">The sequence shown here is derived from an EMBL/GenBank/DDBJ whole genome shotgun (WGS) entry which is preliminary data.</text>
</comment>
<keyword evidence="5" id="KW-1185">Reference proteome</keyword>
<accession>S0G0J5</accession>
<name>S0G0J5_9BACT</name>
<dbReference type="Gene3D" id="3.40.50.2300">
    <property type="match status" value="1"/>
</dbReference>
<evidence type="ECO:0000259" key="3">
    <source>
        <dbReference type="PROSITE" id="PS50110"/>
    </source>
</evidence>